<keyword evidence="3" id="KW-1185">Reference proteome</keyword>
<accession>A0A183EPJ3</accession>
<dbReference type="EMBL" id="UYRT01096225">
    <property type="protein sequence ID" value="VDN40679.1"/>
    <property type="molecule type" value="Genomic_DNA"/>
</dbReference>
<sequence length="102" mass="11575">MYRRHSERNGERAAAAAAAAAARNTGSEMMRRVVWRDRDDNVERNRHATGDVVSRYRVVRAESDRHHSFADHILGSILCASHPDSMGEDVDNIEYLNLLARN</sequence>
<evidence type="ECO:0000313" key="2">
    <source>
        <dbReference type="EMBL" id="VDN40679.1"/>
    </source>
</evidence>
<feature type="compositionally biased region" description="Low complexity" evidence="1">
    <location>
        <begin position="13"/>
        <end position="22"/>
    </location>
</feature>
<reference evidence="4" key="1">
    <citation type="submission" date="2016-06" db="UniProtKB">
        <authorList>
            <consortium name="WormBaseParasite"/>
        </authorList>
    </citation>
    <scope>IDENTIFICATION</scope>
</reference>
<feature type="region of interest" description="Disordered" evidence="1">
    <location>
        <begin position="1"/>
        <end position="23"/>
    </location>
</feature>
<gene>
    <name evidence="2" type="ORF">GPUH_LOCUS22884</name>
</gene>
<dbReference type="AlphaFoldDB" id="A0A183EPJ3"/>
<proteinExistence type="predicted"/>
<dbReference type="Proteomes" id="UP000271098">
    <property type="component" value="Unassembled WGS sequence"/>
</dbReference>
<dbReference type="WBParaSite" id="GPUH_0002291101-mRNA-1">
    <property type="protein sequence ID" value="GPUH_0002291101-mRNA-1"/>
    <property type="gene ID" value="GPUH_0002291101"/>
</dbReference>
<evidence type="ECO:0000313" key="3">
    <source>
        <dbReference type="Proteomes" id="UP000271098"/>
    </source>
</evidence>
<evidence type="ECO:0000256" key="1">
    <source>
        <dbReference type="SAM" id="MobiDB-lite"/>
    </source>
</evidence>
<reference evidence="2 3" key="2">
    <citation type="submission" date="2018-11" db="EMBL/GenBank/DDBJ databases">
        <authorList>
            <consortium name="Pathogen Informatics"/>
        </authorList>
    </citation>
    <scope>NUCLEOTIDE SEQUENCE [LARGE SCALE GENOMIC DNA]</scope>
</reference>
<protein>
    <submittedName>
        <fullName evidence="2 4">Uncharacterized protein</fullName>
    </submittedName>
</protein>
<evidence type="ECO:0000313" key="4">
    <source>
        <dbReference type="WBParaSite" id="GPUH_0002291101-mRNA-1"/>
    </source>
</evidence>
<name>A0A183EPJ3_9BILA</name>
<organism evidence="4">
    <name type="scientific">Gongylonema pulchrum</name>
    <dbReference type="NCBI Taxonomy" id="637853"/>
    <lineage>
        <taxon>Eukaryota</taxon>
        <taxon>Metazoa</taxon>
        <taxon>Ecdysozoa</taxon>
        <taxon>Nematoda</taxon>
        <taxon>Chromadorea</taxon>
        <taxon>Rhabditida</taxon>
        <taxon>Spirurina</taxon>
        <taxon>Spiruromorpha</taxon>
        <taxon>Spiruroidea</taxon>
        <taxon>Gongylonematidae</taxon>
        <taxon>Gongylonema</taxon>
    </lineage>
</organism>